<dbReference type="InterPro" id="IPR018733">
    <property type="entry name" value="DUF2274"/>
</dbReference>
<keyword evidence="2" id="KW-1185">Reference proteome</keyword>
<accession>A0A420WJT5</accession>
<dbReference type="AlphaFoldDB" id="A0A420WJT5"/>
<reference evidence="1 2" key="1">
    <citation type="submission" date="2018-10" db="EMBL/GenBank/DDBJ databases">
        <title>Genomic Encyclopedia of Type Strains, Phase IV (KMG-IV): sequencing the most valuable type-strain genomes for metagenomic binning, comparative biology and taxonomic classification.</title>
        <authorList>
            <person name="Goeker M."/>
        </authorList>
    </citation>
    <scope>NUCLEOTIDE SEQUENCE [LARGE SCALE GENOMIC DNA]</scope>
    <source>
        <strain evidence="1 2">DSM 22008</strain>
    </source>
</reference>
<evidence type="ECO:0000313" key="2">
    <source>
        <dbReference type="Proteomes" id="UP000282211"/>
    </source>
</evidence>
<gene>
    <name evidence="1" type="ORF">DES40_0522</name>
</gene>
<organism evidence="1 2">
    <name type="scientific">Litorimonas taeanensis</name>
    <dbReference type="NCBI Taxonomy" id="568099"/>
    <lineage>
        <taxon>Bacteria</taxon>
        <taxon>Pseudomonadati</taxon>
        <taxon>Pseudomonadota</taxon>
        <taxon>Alphaproteobacteria</taxon>
        <taxon>Maricaulales</taxon>
        <taxon>Robiginitomaculaceae</taxon>
    </lineage>
</organism>
<evidence type="ECO:0008006" key="3">
    <source>
        <dbReference type="Google" id="ProtNLM"/>
    </source>
</evidence>
<sequence>MSHPKIKLQKLPDTKPTKHTISVMPYLEADLEAYAKVYEKAYGEKADITALIPSMLASFLASDAGFKKAKRELA</sequence>
<evidence type="ECO:0000313" key="1">
    <source>
        <dbReference type="EMBL" id="RKQ71209.1"/>
    </source>
</evidence>
<dbReference type="EMBL" id="RBII01000001">
    <property type="protein sequence ID" value="RKQ71209.1"/>
    <property type="molecule type" value="Genomic_DNA"/>
</dbReference>
<dbReference type="OrthoDB" id="9803810at2"/>
<name>A0A420WJT5_9PROT</name>
<dbReference type="Proteomes" id="UP000282211">
    <property type="component" value="Unassembled WGS sequence"/>
</dbReference>
<protein>
    <recommendedName>
        <fullName evidence="3">Transposase</fullName>
    </recommendedName>
</protein>
<dbReference type="Pfam" id="PF10038">
    <property type="entry name" value="DUF2274"/>
    <property type="match status" value="1"/>
</dbReference>
<comment type="caution">
    <text evidence="1">The sequence shown here is derived from an EMBL/GenBank/DDBJ whole genome shotgun (WGS) entry which is preliminary data.</text>
</comment>
<dbReference type="RefSeq" id="WP_121099007.1">
    <property type="nucleotide sequence ID" value="NZ_RBII01000001.1"/>
</dbReference>
<proteinExistence type="predicted"/>
<dbReference type="InParanoid" id="A0A420WJT5"/>